<dbReference type="InterPro" id="IPR021840">
    <property type="entry name" value="DUF3433"/>
</dbReference>
<feature type="transmembrane region" description="Helical" evidence="2">
    <location>
        <begin position="483"/>
        <end position="502"/>
    </location>
</feature>
<keyword evidence="2" id="KW-0812">Transmembrane</keyword>
<dbReference type="Proteomes" id="UP000325672">
    <property type="component" value="Unassembled WGS sequence"/>
</dbReference>
<dbReference type="Pfam" id="PF11915">
    <property type="entry name" value="DUF3433"/>
    <property type="match status" value="2"/>
</dbReference>
<feature type="transmembrane region" description="Helical" evidence="2">
    <location>
        <begin position="1055"/>
        <end position="1075"/>
    </location>
</feature>
<feature type="transmembrane region" description="Helical" evidence="2">
    <location>
        <begin position="35"/>
        <end position="58"/>
    </location>
</feature>
<gene>
    <name evidence="3" type="ORF">BDV38DRAFT_51284</name>
</gene>
<feature type="transmembrane region" description="Helical" evidence="2">
    <location>
        <begin position="705"/>
        <end position="731"/>
    </location>
</feature>
<accession>A0A5N6T020</accession>
<evidence type="ECO:0000256" key="2">
    <source>
        <dbReference type="SAM" id="Phobius"/>
    </source>
</evidence>
<dbReference type="OrthoDB" id="3248909at2759"/>
<feature type="region of interest" description="Disordered" evidence="1">
    <location>
        <begin position="569"/>
        <end position="589"/>
    </location>
</feature>
<keyword evidence="4" id="KW-1185">Reference proteome</keyword>
<feature type="compositionally biased region" description="Basic and acidic residues" evidence="1">
    <location>
        <begin position="1152"/>
        <end position="1165"/>
    </location>
</feature>
<feature type="region of interest" description="Disordered" evidence="1">
    <location>
        <begin position="1146"/>
        <end position="1175"/>
    </location>
</feature>
<feature type="transmembrane region" description="Helical" evidence="2">
    <location>
        <begin position="638"/>
        <end position="657"/>
    </location>
</feature>
<reference evidence="3 4" key="1">
    <citation type="submission" date="2019-04" db="EMBL/GenBank/DDBJ databases">
        <title>Friends and foes A comparative genomics study of 23 Aspergillus species from section Flavi.</title>
        <authorList>
            <consortium name="DOE Joint Genome Institute"/>
            <person name="Kjaerbolling I."/>
            <person name="Vesth T."/>
            <person name="Frisvad J.C."/>
            <person name="Nybo J.L."/>
            <person name="Theobald S."/>
            <person name="Kildgaard S."/>
            <person name="Isbrandt T."/>
            <person name="Kuo A."/>
            <person name="Sato A."/>
            <person name="Lyhne E.K."/>
            <person name="Kogle M.E."/>
            <person name="Wiebenga A."/>
            <person name="Kun R.S."/>
            <person name="Lubbers R.J."/>
            <person name="Makela M.R."/>
            <person name="Barry K."/>
            <person name="Chovatia M."/>
            <person name="Clum A."/>
            <person name="Daum C."/>
            <person name="Haridas S."/>
            <person name="He G."/>
            <person name="LaButti K."/>
            <person name="Lipzen A."/>
            <person name="Mondo S."/>
            <person name="Riley R."/>
            <person name="Salamov A."/>
            <person name="Simmons B.A."/>
            <person name="Magnuson J.K."/>
            <person name="Henrissat B."/>
            <person name="Mortensen U.H."/>
            <person name="Larsen T.O."/>
            <person name="Devries R.P."/>
            <person name="Grigoriev I.V."/>
            <person name="Machida M."/>
            <person name="Baker S.E."/>
            <person name="Andersen M.R."/>
        </authorList>
    </citation>
    <scope>NUCLEOTIDE SEQUENCE [LARGE SCALE GENOMIC DNA]</scope>
    <source>
        <strain evidence="3 4">CBS 117625</strain>
    </source>
</reference>
<organism evidence="3 4">
    <name type="scientific">Aspergillus pseudotamarii</name>
    <dbReference type="NCBI Taxonomy" id="132259"/>
    <lineage>
        <taxon>Eukaryota</taxon>
        <taxon>Fungi</taxon>
        <taxon>Dikarya</taxon>
        <taxon>Ascomycota</taxon>
        <taxon>Pezizomycotina</taxon>
        <taxon>Eurotiomycetes</taxon>
        <taxon>Eurotiomycetidae</taxon>
        <taxon>Eurotiales</taxon>
        <taxon>Aspergillaceae</taxon>
        <taxon>Aspergillus</taxon>
        <taxon>Aspergillus subgen. Circumdati</taxon>
    </lineage>
</organism>
<evidence type="ECO:0000313" key="3">
    <source>
        <dbReference type="EMBL" id="KAE8139381.1"/>
    </source>
</evidence>
<feature type="transmembrane region" description="Helical" evidence="2">
    <location>
        <begin position="594"/>
        <end position="618"/>
    </location>
</feature>
<sequence length="1175" mass="130556">MYQGHNKTKRQWKDYIGMPHRNRAPGWRPATLRGIYLGSLAGLMLTMLITIGGIYLGSAARGGLAIFSSTEDIATAQQVAYTFVPMVMGVIIGVMWSFTEYDALRLEPYFLLSNPKGASADTLLLNYVFGHFTTTPFKAARNRHWVALCVSILSISLQLILPAVLGNLVSAEVVSMHFPQTLKTWPKFINLDTHAYWTFHNMANQALSINHAHSTSDVIGSRRYAMPPVQTYWNSGSEDDMWRLNQSVYWADVSCAYVESDGVFADLSRMEGGQQRLPISELLLSDQGGTRLANVAGVFETCTARPDQEEERDTPQIQYWKLLQWNENPKLCGQFDLVGVAVHANHAVLAAQHGSNKTSDWFSPFGCSVDYMTAEAEITLYANGSIALVDVQSDTATNLSETGFDTAKFSSSLLRMAVATNNMDDQYGMLSQGDVWSEVDAAISQSFVPLMSRTFDLRQTVHVKGTRIVQRVALIVQKSSVRVSAVILTFGVLLVASLLYLYPRRPNFLGGNPASIASMCCIATDVIDATSLEKLSQMELEVLSTRQLRSYLRRGSCSWRETPKGERLVISFPDDSTPRSQKRSRRRADPPPPFLMIPILILEISAFLAALGGMLVIISKSWLYGYFPPLTDIKVGDLRSIWMLLPPVSAALIRGLYISVYQNFTILEPWFILQKGNATARSSFLLDYGSQSPFAVALKCFNRRYVLLGLVSLTCILNTILTILASALFALEYTPMATGNIVESEYDDRFYNAGNHTSILAEADLFQSSIYTGISILPWTTTAHSLLPVQSNMTEDQWATSPLVGIGANLTCQRLSVANSHSEDILSGPTYWWHSPSGHPNTTCRISAQESALSSSKASFNVDFIVPTESDQKHPLCQRPGILVVARSNEADLAEVSPENIAALYCESSATIQTFLATFDLRGYVEIYDTMNGTAITEGPMLANVTASLANYNRAFANPLQANTTHYPPKDRHKILQNWFGLLAAHVYKQKNTSNSTTIDIDLLIEAATLVYQTVFATDVTLHRDFHFNRLSKSVSVPDATIFDTFMSFIPVRPAFIVVFLIIAFDTFVLMYVFITRKRRFDFPRSPRSIGSMLPWIAKSKMLDDFRDTSSWSASERAAHLMKLSKRYALIRTDLGGGKRTYALDEEPTVAGERDGRDMPSKEPVVRNAPVHSDS</sequence>
<dbReference type="GeneID" id="43647668"/>
<evidence type="ECO:0000256" key="1">
    <source>
        <dbReference type="SAM" id="MobiDB-lite"/>
    </source>
</evidence>
<dbReference type="RefSeq" id="XP_031915444.1">
    <property type="nucleotide sequence ID" value="XM_032063458.1"/>
</dbReference>
<dbReference type="PANTHER" id="PTHR37544">
    <property type="entry name" value="SPRAY-RELATED"/>
    <property type="match status" value="1"/>
</dbReference>
<proteinExistence type="predicted"/>
<protein>
    <submittedName>
        <fullName evidence="3">Uncharacterized protein</fullName>
    </submittedName>
</protein>
<dbReference type="AlphaFoldDB" id="A0A5N6T020"/>
<dbReference type="EMBL" id="ML743566">
    <property type="protein sequence ID" value="KAE8139381.1"/>
    <property type="molecule type" value="Genomic_DNA"/>
</dbReference>
<keyword evidence="2" id="KW-1133">Transmembrane helix</keyword>
<dbReference type="PANTHER" id="PTHR37544:SF3">
    <property type="entry name" value="SPRAY"/>
    <property type="match status" value="1"/>
</dbReference>
<name>A0A5N6T020_ASPPS</name>
<feature type="transmembrane region" description="Helical" evidence="2">
    <location>
        <begin position="78"/>
        <end position="98"/>
    </location>
</feature>
<keyword evidence="2" id="KW-0472">Membrane</keyword>
<feature type="transmembrane region" description="Helical" evidence="2">
    <location>
        <begin position="145"/>
        <end position="165"/>
    </location>
</feature>
<evidence type="ECO:0000313" key="4">
    <source>
        <dbReference type="Proteomes" id="UP000325672"/>
    </source>
</evidence>